<dbReference type="InterPro" id="IPR028366">
    <property type="entry name" value="PhoU"/>
</dbReference>
<evidence type="ECO:0000259" key="1">
    <source>
        <dbReference type="Pfam" id="PF01895"/>
    </source>
</evidence>
<reference evidence="2 3" key="1">
    <citation type="journal article" date="2015" name="Microbiome">
        <title>Genomic resolution of linkages in carbon, nitrogen, and sulfur cycling among widespread estuary sediment bacteria.</title>
        <authorList>
            <person name="Baker B.J."/>
            <person name="Lazar C.S."/>
            <person name="Teske A.P."/>
            <person name="Dick G.J."/>
        </authorList>
    </citation>
    <scope>NUCLEOTIDE SEQUENCE [LARGE SCALE GENOMIC DNA]</scope>
    <source>
        <strain evidence="2">DG_26</strain>
    </source>
</reference>
<evidence type="ECO:0000313" key="2">
    <source>
        <dbReference type="EMBL" id="KPJ50420.1"/>
    </source>
</evidence>
<gene>
    <name evidence="2" type="ORF">AMJ40_03015</name>
</gene>
<dbReference type="Proteomes" id="UP000051124">
    <property type="component" value="Unassembled WGS sequence"/>
</dbReference>
<name>A0A0S7WJS1_UNCT6</name>
<dbReference type="PANTHER" id="PTHR42930">
    <property type="entry name" value="PHOSPHATE-SPECIFIC TRANSPORT SYSTEM ACCESSORY PROTEIN PHOU"/>
    <property type="match status" value="1"/>
</dbReference>
<feature type="domain" description="PhoU" evidence="1">
    <location>
        <begin position="1"/>
        <end position="82"/>
    </location>
</feature>
<feature type="domain" description="PhoU" evidence="1">
    <location>
        <begin position="99"/>
        <end position="180"/>
    </location>
</feature>
<evidence type="ECO:0000313" key="3">
    <source>
        <dbReference type="Proteomes" id="UP000051124"/>
    </source>
</evidence>
<comment type="caution">
    <text evidence="2">The sequence shown here is derived from an EMBL/GenBank/DDBJ whole genome shotgun (WGS) entry which is preliminary data.</text>
</comment>
<dbReference type="Gene3D" id="1.20.58.220">
    <property type="entry name" value="Phosphate transport system protein phou homolog 2, domain 2"/>
    <property type="match status" value="1"/>
</dbReference>
<dbReference type="InterPro" id="IPR038078">
    <property type="entry name" value="PhoU-like_sf"/>
</dbReference>
<dbReference type="InterPro" id="IPR026022">
    <property type="entry name" value="PhoU_dom"/>
</dbReference>
<sequence length="194" mass="22164">MMAQAGQMFEFARGVLFEQQKEGVDIYRQDQIMNKYEIDIRRKVLEHLSVNPQEDLAASLVLTSVVIDLERIGDFAKNIVELATMYPEKLEGIKYLPRLVEMADKVQEFFTLTEESLKEADVAKGKLVMEEHAKIACACDSMLRELVQDEGISARKAIVCALLTRYLKRISAHLKNIVSSVVNPFQRIGFRPER</sequence>
<dbReference type="PANTHER" id="PTHR42930:SF3">
    <property type="entry name" value="PHOSPHATE-SPECIFIC TRANSPORT SYSTEM ACCESSORY PROTEIN PHOU"/>
    <property type="match status" value="1"/>
</dbReference>
<accession>A0A0S7WJS1</accession>
<protein>
    <recommendedName>
        <fullName evidence="1">PhoU domain-containing protein</fullName>
    </recommendedName>
</protein>
<dbReference type="GO" id="GO:0030643">
    <property type="term" value="P:intracellular phosphate ion homeostasis"/>
    <property type="evidence" value="ECO:0007669"/>
    <property type="project" value="InterPro"/>
</dbReference>
<organism evidence="2 3">
    <name type="scientific">candidate division TA06 bacterium DG_26</name>
    <dbReference type="NCBI Taxonomy" id="1703771"/>
    <lineage>
        <taxon>Bacteria</taxon>
        <taxon>Bacteria division TA06</taxon>
    </lineage>
</organism>
<dbReference type="EMBL" id="LIZT01000022">
    <property type="protein sequence ID" value="KPJ50420.1"/>
    <property type="molecule type" value="Genomic_DNA"/>
</dbReference>
<proteinExistence type="predicted"/>
<dbReference type="AlphaFoldDB" id="A0A0S7WJS1"/>
<dbReference type="SUPFAM" id="SSF109755">
    <property type="entry name" value="PhoU-like"/>
    <property type="match status" value="1"/>
</dbReference>
<dbReference type="Pfam" id="PF01895">
    <property type="entry name" value="PhoU"/>
    <property type="match status" value="2"/>
</dbReference>
<dbReference type="GO" id="GO:0045936">
    <property type="term" value="P:negative regulation of phosphate metabolic process"/>
    <property type="evidence" value="ECO:0007669"/>
    <property type="project" value="InterPro"/>
</dbReference>